<evidence type="ECO:0008006" key="3">
    <source>
        <dbReference type="Google" id="ProtNLM"/>
    </source>
</evidence>
<gene>
    <name evidence="1" type="ORF">DM01DRAFT_247329</name>
</gene>
<comment type="caution">
    <text evidence="1">The sequence shown here is derived from an EMBL/GenBank/DDBJ whole genome shotgun (WGS) entry which is preliminary data.</text>
</comment>
<protein>
    <recommendedName>
        <fullName evidence="3">Resolvase/invertase-type recombinase catalytic domain-containing protein</fullName>
    </recommendedName>
</protein>
<dbReference type="EMBL" id="MCGT01000043">
    <property type="protein sequence ID" value="ORX45310.1"/>
    <property type="molecule type" value="Genomic_DNA"/>
</dbReference>
<feature type="non-terminal residue" evidence="1">
    <location>
        <position position="59"/>
    </location>
</feature>
<feature type="non-terminal residue" evidence="1">
    <location>
        <position position="1"/>
    </location>
</feature>
<keyword evidence="2" id="KW-1185">Reference proteome</keyword>
<dbReference type="OrthoDB" id="2270892at2759"/>
<dbReference type="AlphaFoldDB" id="A0A1X2G553"/>
<sequence>QKRGWITIGYARKSKTNETQEKRSKLLQKMVNTLHTKDVCEHVYASAYSEASSNLKTRD</sequence>
<accession>A0A1X2G553</accession>
<name>A0A1X2G553_9FUNG</name>
<organism evidence="1 2">
    <name type="scientific">Hesseltinella vesiculosa</name>
    <dbReference type="NCBI Taxonomy" id="101127"/>
    <lineage>
        <taxon>Eukaryota</taxon>
        <taxon>Fungi</taxon>
        <taxon>Fungi incertae sedis</taxon>
        <taxon>Mucoromycota</taxon>
        <taxon>Mucoromycotina</taxon>
        <taxon>Mucoromycetes</taxon>
        <taxon>Mucorales</taxon>
        <taxon>Cunninghamellaceae</taxon>
        <taxon>Hesseltinella</taxon>
    </lineage>
</organism>
<dbReference type="Proteomes" id="UP000242146">
    <property type="component" value="Unassembled WGS sequence"/>
</dbReference>
<evidence type="ECO:0000313" key="2">
    <source>
        <dbReference type="Proteomes" id="UP000242146"/>
    </source>
</evidence>
<evidence type="ECO:0000313" key="1">
    <source>
        <dbReference type="EMBL" id="ORX45310.1"/>
    </source>
</evidence>
<reference evidence="1 2" key="1">
    <citation type="submission" date="2016-07" db="EMBL/GenBank/DDBJ databases">
        <title>Pervasive Adenine N6-methylation of Active Genes in Fungi.</title>
        <authorList>
            <consortium name="DOE Joint Genome Institute"/>
            <person name="Mondo S.J."/>
            <person name="Dannebaum R.O."/>
            <person name="Kuo R.C."/>
            <person name="Labutti K."/>
            <person name="Haridas S."/>
            <person name="Kuo A."/>
            <person name="Salamov A."/>
            <person name="Ahrendt S.R."/>
            <person name="Lipzen A."/>
            <person name="Sullivan W."/>
            <person name="Andreopoulos W.B."/>
            <person name="Clum A."/>
            <person name="Lindquist E."/>
            <person name="Daum C."/>
            <person name="Ramamoorthy G.K."/>
            <person name="Gryganskyi A."/>
            <person name="Culley D."/>
            <person name="Magnuson J.K."/>
            <person name="James T.Y."/>
            <person name="O'Malley M.A."/>
            <person name="Stajich J.E."/>
            <person name="Spatafora J.W."/>
            <person name="Visel A."/>
            <person name="Grigoriev I.V."/>
        </authorList>
    </citation>
    <scope>NUCLEOTIDE SEQUENCE [LARGE SCALE GENOMIC DNA]</scope>
    <source>
        <strain evidence="1 2">NRRL 3301</strain>
    </source>
</reference>
<proteinExistence type="predicted"/>